<sequence>MKVLYEKTINGQTMLMNVTTPAGNQGAYVLQLVKPGNKFFAWPSIPTGQVIGCDFTDAPVCAGTATANNDIINAGMPHTPEEVLVYA</sequence>
<reference evidence="1 2" key="1">
    <citation type="submission" date="2017-07" db="EMBL/GenBank/DDBJ databases">
        <title>Draft Genome Sequences of Select Purple Nonsulfur Bacteria.</title>
        <authorList>
            <person name="Lasarre B."/>
            <person name="Mckinlay J.B."/>
        </authorList>
    </citation>
    <scope>NUCLEOTIDE SEQUENCE [LARGE SCALE GENOMIC DNA]</scope>
    <source>
        <strain evidence="1 2">DSM 5909</strain>
    </source>
</reference>
<dbReference type="EMBL" id="NPEX01000036">
    <property type="protein sequence ID" value="RAI44695.1"/>
    <property type="molecule type" value="Genomic_DNA"/>
</dbReference>
<organism evidence="1 2">
    <name type="scientific">Rhodoplanes roseus</name>
    <dbReference type="NCBI Taxonomy" id="29409"/>
    <lineage>
        <taxon>Bacteria</taxon>
        <taxon>Pseudomonadati</taxon>
        <taxon>Pseudomonadota</taxon>
        <taxon>Alphaproteobacteria</taxon>
        <taxon>Hyphomicrobiales</taxon>
        <taxon>Nitrobacteraceae</taxon>
        <taxon>Rhodoplanes</taxon>
    </lineage>
</organism>
<proteinExistence type="predicted"/>
<protein>
    <submittedName>
        <fullName evidence="1">Uncharacterized protein</fullName>
    </submittedName>
</protein>
<dbReference type="RefSeq" id="WP_146604410.1">
    <property type="nucleotide sequence ID" value="NZ_NPEX01000036.1"/>
</dbReference>
<name>A0A327L3W8_9BRAD</name>
<comment type="caution">
    <text evidence="1">The sequence shown here is derived from an EMBL/GenBank/DDBJ whole genome shotgun (WGS) entry which is preliminary data.</text>
</comment>
<evidence type="ECO:0000313" key="1">
    <source>
        <dbReference type="EMBL" id="RAI44695.1"/>
    </source>
</evidence>
<dbReference type="Proteomes" id="UP000249130">
    <property type="component" value="Unassembled WGS sequence"/>
</dbReference>
<gene>
    <name evidence="1" type="ORF">CH341_07715</name>
</gene>
<dbReference type="AlphaFoldDB" id="A0A327L3W8"/>
<dbReference type="OrthoDB" id="8451948at2"/>
<evidence type="ECO:0000313" key="2">
    <source>
        <dbReference type="Proteomes" id="UP000249130"/>
    </source>
</evidence>
<keyword evidence="2" id="KW-1185">Reference proteome</keyword>
<accession>A0A327L3W8</accession>